<evidence type="ECO:0000256" key="1">
    <source>
        <dbReference type="SAM" id="MobiDB-lite"/>
    </source>
</evidence>
<evidence type="ECO:0000313" key="3">
    <source>
        <dbReference type="EMBL" id="KAL3423600.1"/>
    </source>
</evidence>
<feature type="compositionally biased region" description="Pro residues" evidence="1">
    <location>
        <begin position="60"/>
        <end position="69"/>
    </location>
</feature>
<feature type="compositionally biased region" description="Low complexity" evidence="1">
    <location>
        <begin position="70"/>
        <end position="85"/>
    </location>
</feature>
<dbReference type="Proteomes" id="UP001629113">
    <property type="component" value="Unassembled WGS sequence"/>
</dbReference>
<proteinExistence type="predicted"/>
<feature type="region of interest" description="Disordered" evidence="1">
    <location>
        <begin position="304"/>
        <end position="324"/>
    </location>
</feature>
<comment type="caution">
    <text evidence="3">The sequence shown here is derived from an EMBL/GenBank/DDBJ whole genome shotgun (WGS) entry which is preliminary data.</text>
</comment>
<feature type="domain" description="DUF7582" evidence="2">
    <location>
        <begin position="156"/>
        <end position="303"/>
    </location>
</feature>
<dbReference type="InterPro" id="IPR056004">
    <property type="entry name" value="DUF7582"/>
</dbReference>
<accession>A0ABR4PJU2</accession>
<organism evidence="3 4">
    <name type="scientific">Phlyctema vagabunda</name>
    <dbReference type="NCBI Taxonomy" id="108571"/>
    <lineage>
        <taxon>Eukaryota</taxon>
        <taxon>Fungi</taxon>
        <taxon>Dikarya</taxon>
        <taxon>Ascomycota</taxon>
        <taxon>Pezizomycotina</taxon>
        <taxon>Leotiomycetes</taxon>
        <taxon>Helotiales</taxon>
        <taxon>Dermateaceae</taxon>
        <taxon>Phlyctema</taxon>
    </lineage>
</organism>
<sequence length="447" mass="48009">MPSITKDRISSPLEAGPSLLDVKQLPPQLTSALDYVSSRLSRKRLHLSLIVIRKDVQLPISPPASPPLPTTTSSSTTNSNSTSPARSLFGRQLSKHSSNGSLSSSSSSSTGFSRTIYPSLPNSPKPSLTSTSPVSSTSSESSLSPCTSPEPPNPYGISLLHATTLTPKAEKILRQTIGKAEKKFGIGSGWLSSQPLSTSSRCQQTNDLIRRSLLQNETLFSSSGLTLYALDHIYVFKNYLHNYSRMLSAETLTTAVDELRRLVLTQPNHASISKPQLMKAYPWLGISLAALVDVNEGYKKTYGGATRNSGVDVSPPASPSASPAALPLSLQTNFALGLSLQMIQRPQPRRPKLSLALNVDTAKADEIRFGESARGVELDGADDNGPAAAARLSPTLRAFREDRGPHRRGPQTPNGFEDITPVTKGEWCYLMVGEGWKGGRTVAVETC</sequence>
<feature type="compositionally biased region" description="Low complexity" evidence="1">
    <location>
        <begin position="95"/>
        <end position="147"/>
    </location>
</feature>
<dbReference type="EMBL" id="JBFCZG010000004">
    <property type="protein sequence ID" value="KAL3423600.1"/>
    <property type="molecule type" value="Genomic_DNA"/>
</dbReference>
<keyword evidence="4" id="KW-1185">Reference proteome</keyword>
<evidence type="ECO:0000313" key="4">
    <source>
        <dbReference type="Proteomes" id="UP001629113"/>
    </source>
</evidence>
<feature type="region of interest" description="Disordered" evidence="1">
    <location>
        <begin position="59"/>
        <end position="158"/>
    </location>
</feature>
<protein>
    <recommendedName>
        <fullName evidence="2">DUF7582 domain-containing protein</fullName>
    </recommendedName>
</protein>
<name>A0ABR4PJU2_9HELO</name>
<reference evidence="3 4" key="1">
    <citation type="submission" date="2024-06" db="EMBL/GenBank/DDBJ databases">
        <title>Complete genome of Phlyctema vagabunda strain 19-DSS-EL-015.</title>
        <authorList>
            <person name="Fiorenzani C."/>
        </authorList>
    </citation>
    <scope>NUCLEOTIDE SEQUENCE [LARGE SCALE GENOMIC DNA]</scope>
    <source>
        <strain evidence="3 4">19-DSS-EL-015</strain>
    </source>
</reference>
<gene>
    <name evidence="3" type="ORF">PVAG01_05347</name>
</gene>
<dbReference type="Pfam" id="PF24483">
    <property type="entry name" value="DUF7582"/>
    <property type="match status" value="1"/>
</dbReference>
<evidence type="ECO:0000259" key="2">
    <source>
        <dbReference type="Pfam" id="PF24483"/>
    </source>
</evidence>